<proteinExistence type="inferred from homology"/>
<dbReference type="GO" id="GO:0015833">
    <property type="term" value="P:peptide transport"/>
    <property type="evidence" value="ECO:0007669"/>
    <property type="project" value="TreeGrafter"/>
</dbReference>
<evidence type="ECO:0000256" key="1">
    <source>
        <dbReference type="ARBA" id="ARBA00004193"/>
    </source>
</evidence>
<organism evidence="6 7">
    <name type="scientific">Clostridium homopropionicum DSM 5847</name>
    <dbReference type="NCBI Taxonomy" id="1121318"/>
    <lineage>
        <taxon>Bacteria</taxon>
        <taxon>Bacillati</taxon>
        <taxon>Bacillota</taxon>
        <taxon>Clostridia</taxon>
        <taxon>Eubacteriales</taxon>
        <taxon>Clostridiaceae</taxon>
        <taxon>Clostridium</taxon>
    </lineage>
</organism>
<dbReference type="RefSeq" id="WP_052222605.1">
    <property type="nucleotide sequence ID" value="NZ_LHUR01000042.1"/>
</dbReference>
<sequence length="522" mass="60071">MKIKKAISIVILLVVIFSGCVERKTFTSQNRNYIVYNVEKLPKDLFKLSDMDISQEDIILSIFEGLVSTDLEGKIVPGLADSFSLSQDKLTYTFHLRDNIKWSDGSEITNRDFINFFSEILKEDQDSGKLLTCIFGVSDYLEDKINFDGVAIRAKDNKIIEMRLNYPCDYFLNILSQPSFFIRKDLNSLKNWKDEFKNIKYSGAYIIDNIYPNGEISLKKNINYWDEKNVFTDKIHISSDETSAFSLAKYNSNEIDITSNLPNKELVQLQEKEKLIKDTTLKGYSINFNLKKNKFLNNINFRKAIAMSIEKNLLEKELNGIITKSSWYVPENTQGTEPRGSYLDANKIGDTLEKLLSSSGYKGEELKLLYKSSDINDLIVDFIAKDLKKSNINLYVEGVNEENYQLNLKNSNYDLVLSEYLGKYDNSLSFLEEWLSTSDSNLYGYTNSEFEKNILKGKVAKSLKEGENYFITAEKILINDMPFITLGLYNRIIAVKPYINGIKINKKGNVLLKNVYLEKSIY</sequence>
<dbReference type="SUPFAM" id="SSF53850">
    <property type="entry name" value="Periplasmic binding protein-like II"/>
    <property type="match status" value="1"/>
</dbReference>
<dbReference type="InterPro" id="IPR000914">
    <property type="entry name" value="SBP_5_dom"/>
</dbReference>
<evidence type="ECO:0000313" key="7">
    <source>
        <dbReference type="Proteomes" id="UP000037043"/>
    </source>
</evidence>
<dbReference type="PIRSF" id="PIRSF002741">
    <property type="entry name" value="MppA"/>
    <property type="match status" value="1"/>
</dbReference>
<gene>
    <name evidence="6" type="primary">mppA</name>
    <name evidence="6" type="ORF">CLHOM_31520</name>
</gene>
<comment type="subcellular location">
    <subcellularLocation>
        <location evidence="1">Cell membrane</location>
        <topology evidence="1">Lipid-anchor</topology>
    </subcellularLocation>
</comment>
<evidence type="ECO:0000256" key="3">
    <source>
        <dbReference type="ARBA" id="ARBA00022448"/>
    </source>
</evidence>
<dbReference type="Proteomes" id="UP000037043">
    <property type="component" value="Unassembled WGS sequence"/>
</dbReference>
<feature type="domain" description="Solute-binding protein family 5" evidence="5">
    <location>
        <begin position="74"/>
        <end position="440"/>
    </location>
</feature>
<protein>
    <submittedName>
        <fullName evidence="6">Periplasmic murein peptide-binding protein</fullName>
    </submittedName>
</protein>
<evidence type="ECO:0000256" key="2">
    <source>
        <dbReference type="ARBA" id="ARBA00005695"/>
    </source>
</evidence>
<reference evidence="7" key="1">
    <citation type="submission" date="2015-08" db="EMBL/GenBank/DDBJ databases">
        <title>Genome sequence of the strict anaerobe Clostridium homopropionicum LuHBu1 (DSM 5847T).</title>
        <authorList>
            <person name="Poehlein A."/>
            <person name="Beck M."/>
            <person name="Schiel-Bengelsdorf B."/>
            <person name="Bengelsdorf F.R."/>
            <person name="Daniel R."/>
            <person name="Duerre P."/>
        </authorList>
    </citation>
    <scope>NUCLEOTIDE SEQUENCE [LARGE SCALE GENOMIC DNA]</scope>
    <source>
        <strain evidence="7">DSM 5847</strain>
    </source>
</reference>
<evidence type="ECO:0000256" key="4">
    <source>
        <dbReference type="ARBA" id="ARBA00022729"/>
    </source>
</evidence>
<dbReference type="InterPro" id="IPR039424">
    <property type="entry name" value="SBP_5"/>
</dbReference>
<evidence type="ECO:0000313" key="6">
    <source>
        <dbReference type="EMBL" id="KOA18255.1"/>
    </source>
</evidence>
<dbReference type="Pfam" id="PF00496">
    <property type="entry name" value="SBP_bac_5"/>
    <property type="match status" value="1"/>
</dbReference>
<dbReference type="CDD" id="cd08504">
    <property type="entry name" value="PBP2_OppA"/>
    <property type="match status" value="1"/>
</dbReference>
<dbReference type="AlphaFoldDB" id="A0A0L6Z5L7"/>
<dbReference type="PANTHER" id="PTHR30290:SF9">
    <property type="entry name" value="OLIGOPEPTIDE-BINDING PROTEIN APPA"/>
    <property type="match status" value="1"/>
</dbReference>
<keyword evidence="4" id="KW-0732">Signal</keyword>
<keyword evidence="7" id="KW-1185">Reference proteome</keyword>
<accession>A0A0L6Z5L7</accession>
<dbReference type="PROSITE" id="PS01040">
    <property type="entry name" value="SBP_BACTERIAL_5"/>
    <property type="match status" value="1"/>
</dbReference>
<dbReference type="Gene3D" id="3.90.76.10">
    <property type="entry name" value="Dipeptide-binding Protein, Domain 1"/>
    <property type="match status" value="1"/>
</dbReference>
<dbReference type="InterPro" id="IPR030678">
    <property type="entry name" value="Peptide/Ni-bd"/>
</dbReference>
<dbReference type="Gene3D" id="3.40.190.10">
    <property type="entry name" value="Periplasmic binding protein-like II"/>
    <property type="match status" value="1"/>
</dbReference>
<dbReference type="PROSITE" id="PS51257">
    <property type="entry name" value="PROKAR_LIPOPROTEIN"/>
    <property type="match status" value="1"/>
</dbReference>
<dbReference type="PANTHER" id="PTHR30290">
    <property type="entry name" value="PERIPLASMIC BINDING COMPONENT OF ABC TRANSPORTER"/>
    <property type="match status" value="1"/>
</dbReference>
<comment type="similarity">
    <text evidence="2">Belongs to the bacterial solute-binding protein 5 family.</text>
</comment>
<dbReference type="GO" id="GO:0042597">
    <property type="term" value="C:periplasmic space"/>
    <property type="evidence" value="ECO:0007669"/>
    <property type="project" value="UniProtKB-ARBA"/>
</dbReference>
<dbReference type="Gene3D" id="3.10.105.10">
    <property type="entry name" value="Dipeptide-binding Protein, Domain 3"/>
    <property type="match status" value="1"/>
</dbReference>
<dbReference type="STRING" id="36844.SAMN04488501_101332"/>
<dbReference type="GO" id="GO:1904680">
    <property type="term" value="F:peptide transmembrane transporter activity"/>
    <property type="evidence" value="ECO:0007669"/>
    <property type="project" value="TreeGrafter"/>
</dbReference>
<name>A0A0L6Z5L7_9CLOT</name>
<evidence type="ECO:0000259" key="5">
    <source>
        <dbReference type="Pfam" id="PF00496"/>
    </source>
</evidence>
<dbReference type="PATRIC" id="fig|1121318.3.peg.3149"/>
<keyword evidence="3" id="KW-0813">Transport</keyword>
<dbReference type="GO" id="GO:0043190">
    <property type="term" value="C:ATP-binding cassette (ABC) transporter complex"/>
    <property type="evidence" value="ECO:0007669"/>
    <property type="project" value="InterPro"/>
</dbReference>
<dbReference type="InterPro" id="IPR023765">
    <property type="entry name" value="SBP_5_CS"/>
</dbReference>
<dbReference type="EMBL" id="LHUR01000042">
    <property type="protein sequence ID" value="KOA18255.1"/>
    <property type="molecule type" value="Genomic_DNA"/>
</dbReference>
<comment type="caution">
    <text evidence="6">The sequence shown here is derived from an EMBL/GenBank/DDBJ whole genome shotgun (WGS) entry which is preliminary data.</text>
</comment>